<gene>
    <name evidence="2" type="ORF">E0L21_23815</name>
</gene>
<dbReference type="AlphaFoldDB" id="A0A4V2LWI9"/>
<keyword evidence="3" id="KW-1185">Reference proteome</keyword>
<dbReference type="Proteomes" id="UP000291793">
    <property type="component" value="Unassembled WGS sequence"/>
</dbReference>
<sequence length="112" mass="11039">MLSIRELNLEEIAMVSGGNANSNYEGGSSRGGSSNRSGSSHSSGKDIYSGVDSCGAGIFGGLVAGSLGGPAGMALGIVGGMIGGQCTKDSFSSKGGNGNKDKSNDFAGQCHW</sequence>
<reference evidence="2 3" key="1">
    <citation type="submission" date="2019-02" db="EMBL/GenBank/DDBJ databases">
        <title>The draft genome of Kosakonia quasisacchari strain WCHKQ120001.</title>
        <authorList>
            <person name="Wang C."/>
            <person name="Feng Y."/>
            <person name="Zong Z."/>
        </authorList>
    </citation>
    <scope>NUCLEOTIDE SEQUENCE [LARGE SCALE GENOMIC DNA]</scope>
    <source>
        <strain evidence="2 3">WCHKQ120001</strain>
    </source>
</reference>
<evidence type="ECO:0000256" key="1">
    <source>
        <dbReference type="SAM" id="MobiDB-lite"/>
    </source>
</evidence>
<evidence type="ECO:0000313" key="2">
    <source>
        <dbReference type="EMBL" id="TCB96655.1"/>
    </source>
</evidence>
<dbReference type="OrthoDB" id="6631596at2"/>
<evidence type="ECO:0000313" key="3">
    <source>
        <dbReference type="Proteomes" id="UP000291793"/>
    </source>
</evidence>
<name>A0A4V2LWI9_9ENTR</name>
<accession>A0A4V2LWI9</accession>
<protein>
    <submittedName>
        <fullName evidence="2">Uncharacterized protein</fullName>
    </submittedName>
</protein>
<organism evidence="2 3">
    <name type="scientific">Kosakonia quasisacchari</name>
    <dbReference type="NCBI Taxonomy" id="2529380"/>
    <lineage>
        <taxon>Bacteria</taxon>
        <taxon>Pseudomonadati</taxon>
        <taxon>Pseudomonadota</taxon>
        <taxon>Gammaproteobacteria</taxon>
        <taxon>Enterobacterales</taxon>
        <taxon>Enterobacteriaceae</taxon>
        <taxon>Kosakonia</taxon>
    </lineage>
</organism>
<feature type="region of interest" description="Disordered" evidence="1">
    <location>
        <begin position="17"/>
        <end position="45"/>
    </location>
</feature>
<proteinExistence type="predicted"/>
<feature type="region of interest" description="Disordered" evidence="1">
    <location>
        <begin position="90"/>
        <end position="112"/>
    </location>
</feature>
<comment type="caution">
    <text evidence="2">The sequence shown here is derived from an EMBL/GenBank/DDBJ whole genome shotgun (WGS) entry which is preliminary data.</text>
</comment>
<dbReference type="RefSeq" id="WP_131413707.1">
    <property type="nucleotide sequence ID" value="NZ_SJOP01000037.1"/>
</dbReference>
<dbReference type="EMBL" id="SJOP01000037">
    <property type="protein sequence ID" value="TCB96655.1"/>
    <property type="molecule type" value="Genomic_DNA"/>
</dbReference>
<feature type="compositionally biased region" description="Low complexity" evidence="1">
    <location>
        <begin position="31"/>
        <end position="42"/>
    </location>
</feature>